<proteinExistence type="predicted"/>
<evidence type="ECO:0000313" key="3">
    <source>
        <dbReference type="EnsemblPlants" id="KQJ85590"/>
    </source>
</evidence>
<dbReference type="PANTHER" id="PTHR47389">
    <property type="entry name" value="OS09G0436400 PROTEIN"/>
    <property type="match status" value="1"/>
</dbReference>
<dbReference type="Gene3D" id="2.40.10.120">
    <property type="match status" value="1"/>
</dbReference>
<dbReference type="HOGENOM" id="CLU_012954_0_0_1"/>
<dbReference type="SUPFAM" id="SSF50494">
    <property type="entry name" value="Trypsin-like serine proteases"/>
    <property type="match status" value="1"/>
</dbReference>
<dbReference type="Pfam" id="PF13365">
    <property type="entry name" value="Trypsin_2"/>
    <property type="match status" value="1"/>
</dbReference>
<dbReference type="InterPro" id="IPR001478">
    <property type="entry name" value="PDZ"/>
</dbReference>
<dbReference type="Gene3D" id="2.30.42.10">
    <property type="match status" value="1"/>
</dbReference>
<reference evidence="3" key="3">
    <citation type="submission" date="2018-08" db="UniProtKB">
        <authorList>
            <consortium name="EnsemblPlants"/>
        </authorList>
    </citation>
    <scope>IDENTIFICATION</scope>
    <source>
        <strain evidence="3">cv. Bd21</strain>
    </source>
</reference>
<dbReference type="PANTHER" id="PTHR47389:SF5">
    <property type="entry name" value="OS09G0436700 PROTEIN"/>
    <property type="match status" value="1"/>
</dbReference>
<dbReference type="OrthoDB" id="646838at2759"/>
<dbReference type="EMBL" id="CM000883">
    <property type="protein sequence ID" value="KQJ85590.1"/>
    <property type="molecule type" value="Genomic_DNA"/>
</dbReference>
<dbReference type="Gramene" id="KQJ85590">
    <property type="protein sequence ID" value="KQJ85590"/>
    <property type="gene ID" value="BRADI_4g00450v3"/>
</dbReference>
<reference evidence="2 3" key="1">
    <citation type="journal article" date="2010" name="Nature">
        <title>Genome sequencing and analysis of the model grass Brachypodium distachyon.</title>
        <authorList>
            <consortium name="International Brachypodium Initiative"/>
        </authorList>
    </citation>
    <scope>NUCLEOTIDE SEQUENCE [LARGE SCALE GENOMIC DNA]</scope>
    <source>
        <strain evidence="2">Bd21</strain>
        <strain evidence="3">cv. Bd21</strain>
    </source>
</reference>
<dbReference type="Proteomes" id="UP000008810">
    <property type="component" value="Chromosome 4"/>
</dbReference>
<dbReference type="InterPro" id="IPR036034">
    <property type="entry name" value="PDZ_sf"/>
</dbReference>
<sequence>MAVLTAAKSLLGVSSSVGGKPLKRCSGFWIDWDEESKTGTVLTTAHLIRTKEAPTNIWSGGEEYDPHANVTVHLLDGTSAEGQLLYHQPHYDVAFVRVRVDKPVQLPSFNEEVKLVQDVFRLGRDNMLDLRITYGRAVSENPDTCQRYHDMCFHCAGVPNNEEKYDGGGPVIDLEGKVVGMSNVRCTRTFIPSSILLKCLDLWKKYEYKYIPRPHLGMTFEAIKLLEPAHVDKIWRMYNIDNGLVVQKVSKGSHAEKFGIQIGDIIECCNGESVSTTVKLENMLMSICKGSSDNLNGLNVEVNVSVEVFHTLKKLRTVGELAADVSDHGEVIIA</sequence>
<evidence type="ECO:0000313" key="4">
    <source>
        <dbReference type="Proteomes" id="UP000008810"/>
    </source>
</evidence>
<dbReference type="InterPro" id="IPR009003">
    <property type="entry name" value="Peptidase_S1_PA"/>
</dbReference>
<feature type="domain" description="PDZ" evidence="1">
    <location>
        <begin position="241"/>
        <end position="285"/>
    </location>
</feature>
<keyword evidence="4" id="KW-1185">Reference proteome</keyword>
<organism evidence="2">
    <name type="scientific">Brachypodium distachyon</name>
    <name type="common">Purple false brome</name>
    <name type="synonym">Trachynia distachya</name>
    <dbReference type="NCBI Taxonomy" id="15368"/>
    <lineage>
        <taxon>Eukaryota</taxon>
        <taxon>Viridiplantae</taxon>
        <taxon>Streptophyta</taxon>
        <taxon>Embryophyta</taxon>
        <taxon>Tracheophyta</taxon>
        <taxon>Spermatophyta</taxon>
        <taxon>Magnoliopsida</taxon>
        <taxon>Liliopsida</taxon>
        <taxon>Poales</taxon>
        <taxon>Poaceae</taxon>
        <taxon>BOP clade</taxon>
        <taxon>Pooideae</taxon>
        <taxon>Stipodae</taxon>
        <taxon>Brachypodieae</taxon>
        <taxon>Brachypodium</taxon>
    </lineage>
</organism>
<name>I1IG13_BRADI</name>
<gene>
    <name evidence="3" type="primary">LOC100845435</name>
    <name evidence="2" type="ORF">BRADI_4g00450v3</name>
</gene>
<protein>
    <recommendedName>
        <fullName evidence="1">PDZ domain-containing protein</fullName>
    </recommendedName>
</protein>
<dbReference type="EnsemblPlants" id="KQJ85590">
    <property type="protein sequence ID" value="KQJ85590"/>
    <property type="gene ID" value="BRADI_4g00450v3"/>
</dbReference>
<dbReference type="AlphaFoldDB" id="I1IG13"/>
<dbReference type="MEROPS" id="S01.441"/>
<reference evidence="2" key="2">
    <citation type="submission" date="2017-06" db="EMBL/GenBank/DDBJ databases">
        <title>WGS assembly of Brachypodium distachyon.</title>
        <authorList>
            <consortium name="The International Brachypodium Initiative"/>
            <person name="Lucas S."/>
            <person name="Harmon-Smith M."/>
            <person name="Lail K."/>
            <person name="Tice H."/>
            <person name="Grimwood J."/>
            <person name="Bruce D."/>
            <person name="Barry K."/>
            <person name="Shu S."/>
            <person name="Lindquist E."/>
            <person name="Wang M."/>
            <person name="Pitluck S."/>
            <person name="Vogel J.P."/>
            <person name="Garvin D.F."/>
            <person name="Mockler T.C."/>
            <person name="Schmutz J."/>
            <person name="Rokhsar D."/>
            <person name="Bevan M.W."/>
        </authorList>
    </citation>
    <scope>NUCLEOTIDE SEQUENCE</scope>
    <source>
        <strain evidence="2">Bd21</strain>
    </source>
</reference>
<dbReference type="ExpressionAtlas" id="I1IG13">
    <property type="expression patterns" value="baseline and differential"/>
</dbReference>
<dbReference type="SUPFAM" id="SSF50156">
    <property type="entry name" value="PDZ domain-like"/>
    <property type="match status" value="1"/>
</dbReference>
<evidence type="ECO:0000259" key="1">
    <source>
        <dbReference type="Pfam" id="PF00595"/>
    </source>
</evidence>
<accession>I1IG13</accession>
<evidence type="ECO:0000313" key="2">
    <source>
        <dbReference type="EMBL" id="KQJ85590.1"/>
    </source>
</evidence>
<dbReference type="Pfam" id="PF00595">
    <property type="entry name" value="PDZ"/>
    <property type="match status" value="1"/>
</dbReference>